<evidence type="ECO:0000313" key="2">
    <source>
        <dbReference type="Proteomes" id="UP000485058"/>
    </source>
</evidence>
<organism evidence="1 2">
    <name type="scientific">Haematococcus lacustris</name>
    <name type="common">Green alga</name>
    <name type="synonym">Haematococcus pluvialis</name>
    <dbReference type="NCBI Taxonomy" id="44745"/>
    <lineage>
        <taxon>Eukaryota</taxon>
        <taxon>Viridiplantae</taxon>
        <taxon>Chlorophyta</taxon>
        <taxon>core chlorophytes</taxon>
        <taxon>Chlorophyceae</taxon>
        <taxon>CS clade</taxon>
        <taxon>Chlamydomonadales</taxon>
        <taxon>Haematococcaceae</taxon>
        <taxon>Haematococcus</taxon>
    </lineage>
</organism>
<dbReference type="GO" id="GO:0007229">
    <property type="term" value="P:integrin-mediated signaling pathway"/>
    <property type="evidence" value="ECO:0007669"/>
    <property type="project" value="UniProtKB-KW"/>
</dbReference>
<gene>
    <name evidence="1" type="ORF">HaLaN_32393</name>
</gene>
<accession>A0A6A0AKI8</accession>
<feature type="non-terminal residue" evidence="1">
    <location>
        <position position="1"/>
    </location>
</feature>
<dbReference type="AlphaFoldDB" id="A0A6A0AKI8"/>
<protein>
    <submittedName>
        <fullName evidence="1">A disintegrin and metalloproteinase with thrombospondin motifs 13</fullName>
    </submittedName>
</protein>
<dbReference type="Proteomes" id="UP000485058">
    <property type="component" value="Unassembled WGS sequence"/>
</dbReference>
<reference evidence="1 2" key="1">
    <citation type="submission" date="2020-02" db="EMBL/GenBank/DDBJ databases">
        <title>Draft genome sequence of Haematococcus lacustris strain NIES-144.</title>
        <authorList>
            <person name="Morimoto D."/>
            <person name="Nakagawa S."/>
            <person name="Yoshida T."/>
            <person name="Sawayama S."/>
        </authorList>
    </citation>
    <scope>NUCLEOTIDE SEQUENCE [LARGE SCALE GENOMIC DNA]</scope>
    <source>
        <strain evidence="1 2">NIES-144</strain>
    </source>
</reference>
<keyword evidence="1" id="KW-0401">Integrin</keyword>
<name>A0A6A0AKI8_HAELA</name>
<proteinExistence type="predicted"/>
<comment type="caution">
    <text evidence="1">The sequence shown here is derived from an EMBL/GenBank/DDBJ whole genome shotgun (WGS) entry which is preliminary data.</text>
</comment>
<evidence type="ECO:0000313" key="1">
    <source>
        <dbReference type="EMBL" id="GFH33078.1"/>
    </source>
</evidence>
<sequence length="110" mass="11685">MQTRTFQCLGYYDPGCGGTPTQCAQPVTCYDFQCSGPYPGGPNTLYECNTQPCTSYTWSVTAWGQCSRDCSAGSAVNLTWSGGLQYGRVSASLQQVAVGVAGQLLANSTW</sequence>
<keyword evidence="2" id="KW-1185">Reference proteome</keyword>
<dbReference type="EMBL" id="BLLF01007708">
    <property type="protein sequence ID" value="GFH33078.1"/>
    <property type="molecule type" value="Genomic_DNA"/>
</dbReference>
<feature type="non-terminal residue" evidence="1">
    <location>
        <position position="110"/>
    </location>
</feature>